<feature type="domain" description="Protein kinase" evidence="9">
    <location>
        <begin position="37"/>
        <end position="298"/>
    </location>
</feature>
<dbReference type="PROSITE" id="PS50011">
    <property type="entry name" value="PROTEIN_KINASE_DOM"/>
    <property type="match status" value="1"/>
</dbReference>
<evidence type="ECO:0000256" key="6">
    <source>
        <dbReference type="ARBA" id="ARBA00022840"/>
    </source>
</evidence>
<evidence type="ECO:0000256" key="8">
    <source>
        <dbReference type="SAM" id="Phobius"/>
    </source>
</evidence>
<dbReference type="Pfam" id="PF00069">
    <property type="entry name" value="Pkinase"/>
    <property type="match status" value="1"/>
</dbReference>
<name>A0A1I4YUV1_9GAMM</name>
<keyword evidence="4 7" id="KW-0547">Nucleotide-binding</keyword>
<keyword evidence="11" id="KW-1185">Reference proteome</keyword>
<keyword evidence="5 10" id="KW-0418">Kinase</keyword>
<dbReference type="PROSITE" id="PS00107">
    <property type="entry name" value="PROTEIN_KINASE_ATP"/>
    <property type="match status" value="1"/>
</dbReference>
<dbReference type="GO" id="GO:0004674">
    <property type="term" value="F:protein serine/threonine kinase activity"/>
    <property type="evidence" value="ECO:0007669"/>
    <property type="project" value="UniProtKB-KW"/>
</dbReference>
<dbReference type="Proteomes" id="UP000198575">
    <property type="component" value="Unassembled WGS sequence"/>
</dbReference>
<dbReference type="InterPro" id="IPR000719">
    <property type="entry name" value="Prot_kinase_dom"/>
</dbReference>
<dbReference type="SMART" id="SM00220">
    <property type="entry name" value="S_TKc"/>
    <property type="match status" value="1"/>
</dbReference>
<dbReference type="PANTHER" id="PTHR43289:SF6">
    <property type="entry name" value="SERINE_THREONINE-PROTEIN KINASE NEKL-3"/>
    <property type="match status" value="1"/>
</dbReference>
<organism evidence="10 11">
    <name type="scientific">Dokdonella immobilis</name>
    <dbReference type="NCBI Taxonomy" id="578942"/>
    <lineage>
        <taxon>Bacteria</taxon>
        <taxon>Pseudomonadati</taxon>
        <taxon>Pseudomonadota</taxon>
        <taxon>Gammaproteobacteria</taxon>
        <taxon>Lysobacterales</taxon>
        <taxon>Rhodanobacteraceae</taxon>
        <taxon>Dokdonella</taxon>
    </lineage>
</organism>
<feature type="transmembrane region" description="Helical" evidence="8">
    <location>
        <begin position="311"/>
        <end position="328"/>
    </location>
</feature>
<dbReference type="CDD" id="cd14014">
    <property type="entry name" value="STKc_PknB_like"/>
    <property type="match status" value="1"/>
</dbReference>
<evidence type="ECO:0000256" key="3">
    <source>
        <dbReference type="ARBA" id="ARBA00022679"/>
    </source>
</evidence>
<dbReference type="InterPro" id="IPR011009">
    <property type="entry name" value="Kinase-like_dom_sf"/>
</dbReference>
<evidence type="ECO:0000256" key="5">
    <source>
        <dbReference type="ARBA" id="ARBA00022777"/>
    </source>
</evidence>
<dbReference type="PROSITE" id="PS00108">
    <property type="entry name" value="PROTEIN_KINASE_ST"/>
    <property type="match status" value="1"/>
</dbReference>
<dbReference type="SUPFAM" id="SSF48452">
    <property type="entry name" value="TPR-like"/>
    <property type="match status" value="3"/>
</dbReference>
<evidence type="ECO:0000256" key="4">
    <source>
        <dbReference type="ARBA" id="ARBA00022741"/>
    </source>
</evidence>
<dbReference type="Gene3D" id="1.10.510.10">
    <property type="entry name" value="Transferase(Phosphotransferase) domain 1"/>
    <property type="match status" value="1"/>
</dbReference>
<dbReference type="EC" id="2.7.11.1" evidence="1"/>
<accession>A0A1I4YUV1</accession>
<keyword evidence="2 10" id="KW-0723">Serine/threonine-protein kinase</keyword>
<evidence type="ECO:0000256" key="1">
    <source>
        <dbReference type="ARBA" id="ARBA00012513"/>
    </source>
</evidence>
<dbReference type="InterPro" id="IPR019734">
    <property type="entry name" value="TPR_rpt"/>
</dbReference>
<dbReference type="SMART" id="SM00028">
    <property type="entry name" value="TPR"/>
    <property type="match status" value="6"/>
</dbReference>
<evidence type="ECO:0000256" key="7">
    <source>
        <dbReference type="PROSITE-ProRule" id="PRU10141"/>
    </source>
</evidence>
<proteinExistence type="predicted"/>
<evidence type="ECO:0000313" key="10">
    <source>
        <dbReference type="EMBL" id="SFN41533.1"/>
    </source>
</evidence>
<keyword evidence="6 7" id="KW-0067">ATP-binding</keyword>
<keyword evidence="8" id="KW-0812">Transmembrane</keyword>
<reference evidence="10 11" key="1">
    <citation type="submission" date="2016-10" db="EMBL/GenBank/DDBJ databases">
        <authorList>
            <person name="de Groot N.N."/>
        </authorList>
    </citation>
    <scope>NUCLEOTIDE SEQUENCE [LARGE SCALE GENOMIC DNA]</scope>
    <source>
        <strain evidence="10 11">CGMCC 1.7659</strain>
    </source>
</reference>
<dbReference type="STRING" id="578942.SAMN05216289_12017"/>
<dbReference type="AlphaFoldDB" id="A0A1I4YUV1"/>
<keyword evidence="8" id="KW-1133">Transmembrane helix</keyword>
<dbReference type="Gene3D" id="3.30.200.20">
    <property type="entry name" value="Phosphorylase Kinase, domain 1"/>
    <property type="match status" value="1"/>
</dbReference>
<keyword evidence="8" id="KW-0472">Membrane</keyword>
<keyword evidence="3" id="KW-0808">Transferase</keyword>
<feature type="binding site" evidence="7">
    <location>
        <position position="66"/>
    </location>
    <ligand>
        <name>ATP</name>
        <dbReference type="ChEBI" id="CHEBI:30616"/>
    </ligand>
</feature>
<dbReference type="InterPro" id="IPR017441">
    <property type="entry name" value="Protein_kinase_ATP_BS"/>
</dbReference>
<dbReference type="Pfam" id="PF13424">
    <property type="entry name" value="TPR_12"/>
    <property type="match status" value="2"/>
</dbReference>
<dbReference type="RefSeq" id="WP_092408755.1">
    <property type="nucleotide sequence ID" value="NZ_FOVF01000020.1"/>
</dbReference>
<evidence type="ECO:0000259" key="9">
    <source>
        <dbReference type="PROSITE" id="PS50011"/>
    </source>
</evidence>
<evidence type="ECO:0000256" key="2">
    <source>
        <dbReference type="ARBA" id="ARBA00022527"/>
    </source>
</evidence>
<dbReference type="SUPFAM" id="SSF56112">
    <property type="entry name" value="Protein kinase-like (PK-like)"/>
    <property type="match status" value="1"/>
</dbReference>
<dbReference type="EMBL" id="FOVF01000020">
    <property type="protein sequence ID" value="SFN41533.1"/>
    <property type="molecule type" value="Genomic_DNA"/>
</dbReference>
<protein>
    <recommendedName>
        <fullName evidence="1">non-specific serine/threonine protein kinase</fullName>
        <ecNumber evidence="1">2.7.11.1</ecNumber>
    </recommendedName>
</protein>
<evidence type="ECO:0000313" key="11">
    <source>
        <dbReference type="Proteomes" id="UP000198575"/>
    </source>
</evidence>
<dbReference type="OrthoDB" id="9801841at2"/>
<dbReference type="InterPro" id="IPR008271">
    <property type="entry name" value="Ser/Thr_kinase_AS"/>
</dbReference>
<dbReference type="GO" id="GO:0005524">
    <property type="term" value="F:ATP binding"/>
    <property type="evidence" value="ECO:0007669"/>
    <property type="project" value="UniProtKB-UniRule"/>
</dbReference>
<dbReference type="Gene3D" id="1.25.40.10">
    <property type="entry name" value="Tetratricopeptide repeat domain"/>
    <property type="match status" value="3"/>
</dbReference>
<dbReference type="PANTHER" id="PTHR43289">
    <property type="entry name" value="MITOGEN-ACTIVATED PROTEIN KINASE KINASE KINASE 20-RELATED"/>
    <property type="match status" value="1"/>
</dbReference>
<sequence length="1115" mass="121387">MTAGTRDFEHDPNVAATVTGMMAQRELVIGEVVAGRFRILRMLGMGGMGLVYQAHDLELDIDVALKLLRPELASRPDAFERFRKELLLARQVSSPHVVRIHDLVRHDQAWLISMDYVAGQSLERLLGEQRTLPPERALDITRQLAQGLAAAHRRNVIHRDLKPANVLVDESGEVRITDFGVARMAGETGITGSGVVIGTPEYLSPEQARAEPLDARSDLYALGLILYEMLTGTLPFRGGTPAEMLVQRIVRDPPPADTINPALPPFAVRLCAWLLELRVARRIPSAEAVVQAIDSGKLSGRPRARWRGAQWAALVGTLILIAAAGWIWQQQTRPIPAVEQTSPLAAPLDLLPLPWASSEAADDMALAAGIRQWLGVRFSDDPELRSADPLRVDRALVELGYDASAADRQHQRVLETMQARQALEGELRRDGNGWVLKLRLVNAESATPQWSAEQRAAGDSALPAALTALIGKLDSQLGRPSGAFDWPSADELRALGTATLGHAPIDDLEATRAEALRFHGPELWWQLLRRLDRSGRSAEAADLAASAAEDLKPLGTPAARRSLAYAELLIGDAQAALTTLAALTGKAPSDHPARLLQARCEAELGNYDVAIRQLRTLVAEDPRNIDAWYSLGKFSIQAGDAKPAVDEYLVRAEVLANRLNDKPMRADISHAYGIGYRRLGQMDVAAEQLRRAVKQREALGDRRGQAASLRNLSTVLSMQGLFDPAEEALDQARSITEALGDSRALADLANARGALDEERGNYRGALDAYRDSLRLRQSLGEERAIGESLNNVGYAYYQLGEFDNAQTYWQQSAATYEKIDDRYGLVHAHQSQALAEIARGDWKAARDLLEGSLATAETLQMAEERTVSLATLAELDRLEGRMTSALQESESALAEFEQRKDPRGIIEMKLLRGAIAADLGDFAGARQAIGELGPDSVAEQASVLRWRQAEVVFGLGHAEEALKAVDEAIAAAVSAHGYAAELQARLLRVRILGELKQPLAAAKELRTVKDGLVRYASVPMRLDLAETALRVGGPNAAADYQQARNLLARLPSYGRAFAIHQYGSRLAAPGSAAQVQARELARKAFDELLANTPPLRQQTLREHAGAIGVALDPAQ</sequence>
<dbReference type="InterPro" id="IPR011990">
    <property type="entry name" value="TPR-like_helical_dom_sf"/>
</dbReference>
<gene>
    <name evidence="10" type="ORF">SAMN05216289_12017</name>
</gene>
<dbReference type="FunFam" id="1.10.510.10:FF:000021">
    <property type="entry name" value="Serine/threonine protein kinase"/>
    <property type="match status" value="1"/>
</dbReference>